<dbReference type="InterPro" id="IPR013087">
    <property type="entry name" value="Znf_C2H2_type"/>
</dbReference>
<dbReference type="InterPro" id="IPR036236">
    <property type="entry name" value="Znf_C2H2_sf"/>
</dbReference>
<dbReference type="AlphaFoldDB" id="A0A9P0KZN5"/>
<dbReference type="PANTHER" id="PTHR23235:SF120">
    <property type="entry name" value="KRUPPEL-LIKE FACTOR 15"/>
    <property type="match status" value="1"/>
</dbReference>
<feature type="domain" description="C2H2-type" evidence="9">
    <location>
        <begin position="202"/>
        <end position="231"/>
    </location>
</feature>
<evidence type="ECO:0000256" key="5">
    <source>
        <dbReference type="ARBA" id="ARBA00022833"/>
    </source>
</evidence>
<dbReference type="GO" id="GO:0008270">
    <property type="term" value="F:zinc ion binding"/>
    <property type="evidence" value="ECO:0007669"/>
    <property type="project" value="UniProtKB-KW"/>
</dbReference>
<keyword evidence="5" id="KW-0862">Zinc</keyword>
<keyword evidence="6" id="KW-0804">Transcription</keyword>
<reference evidence="10" key="1">
    <citation type="submission" date="2022-03" db="EMBL/GenBank/DDBJ databases">
        <authorList>
            <person name="Sayadi A."/>
        </authorList>
    </citation>
    <scope>NUCLEOTIDE SEQUENCE</scope>
</reference>
<evidence type="ECO:0000256" key="8">
    <source>
        <dbReference type="PROSITE-ProRule" id="PRU00042"/>
    </source>
</evidence>
<evidence type="ECO:0000256" key="2">
    <source>
        <dbReference type="ARBA" id="ARBA00022723"/>
    </source>
</evidence>
<dbReference type="Proteomes" id="UP001152888">
    <property type="component" value="Unassembled WGS sequence"/>
</dbReference>
<dbReference type="GO" id="GO:0005634">
    <property type="term" value="C:nucleus"/>
    <property type="evidence" value="ECO:0007669"/>
    <property type="project" value="UniProtKB-SubCell"/>
</dbReference>
<dbReference type="Gene3D" id="3.30.160.60">
    <property type="entry name" value="Classic Zinc Finger"/>
    <property type="match status" value="3"/>
</dbReference>
<keyword evidence="4 8" id="KW-0863">Zinc-finger</keyword>
<dbReference type="SUPFAM" id="SSF57667">
    <property type="entry name" value="beta-beta-alpha zinc fingers"/>
    <property type="match status" value="2"/>
</dbReference>
<keyword evidence="7" id="KW-0539">Nucleus</keyword>
<keyword evidence="3" id="KW-0677">Repeat</keyword>
<sequence length="279" mass="32168">METLDLEMSDTSDLSLFLDFSPYDEIDSSCNSYETTSSNPTINGDDKFLDNIIKGILSDSAVHQKSYDNNDDNNNSTMSVLGVELDLHSYQNDTLDCILDNDFNLDLPLDSIDFLMDEDLVSAEPIQVVFPHTYDENYLRRRNLLYENTCQASQEPITSRSKQYEKPTEKFFVCPSANCKKIYAKPSHLKAHLKRHSGEKPFVCNWKNCSWRFSRSDELARHKRSHSGVKPYKCDLCEKAFTRSDHLAKHLKVHKKRMMKIGGYTKGKGRKNRKIDLQS</sequence>
<dbReference type="GO" id="GO:0000978">
    <property type="term" value="F:RNA polymerase II cis-regulatory region sequence-specific DNA binding"/>
    <property type="evidence" value="ECO:0007669"/>
    <property type="project" value="TreeGrafter"/>
</dbReference>
<evidence type="ECO:0000313" key="11">
    <source>
        <dbReference type="Proteomes" id="UP001152888"/>
    </source>
</evidence>
<accession>A0A9P0KZN5</accession>
<gene>
    <name evidence="10" type="ORF">ACAOBT_LOCUS16455</name>
</gene>
<feature type="domain" description="C2H2-type" evidence="9">
    <location>
        <begin position="232"/>
        <end position="259"/>
    </location>
</feature>
<evidence type="ECO:0000256" key="3">
    <source>
        <dbReference type="ARBA" id="ARBA00022737"/>
    </source>
</evidence>
<evidence type="ECO:0000256" key="1">
    <source>
        <dbReference type="ARBA" id="ARBA00004123"/>
    </source>
</evidence>
<evidence type="ECO:0000256" key="4">
    <source>
        <dbReference type="ARBA" id="ARBA00022771"/>
    </source>
</evidence>
<dbReference type="Pfam" id="PF00096">
    <property type="entry name" value="zf-C2H2"/>
    <property type="match status" value="3"/>
</dbReference>
<dbReference type="OrthoDB" id="10067964at2759"/>
<dbReference type="PROSITE" id="PS00028">
    <property type="entry name" value="ZINC_FINGER_C2H2_1"/>
    <property type="match status" value="3"/>
</dbReference>
<dbReference type="GO" id="GO:0045893">
    <property type="term" value="P:positive regulation of DNA-templated transcription"/>
    <property type="evidence" value="ECO:0007669"/>
    <property type="project" value="UniProtKB-ARBA"/>
</dbReference>
<dbReference type="PROSITE" id="PS50157">
    <property type="entry name" value="ZINC_FINGER_C2H2_2"/>
    <property type="match status" value="3"/>
</dbReference>
<dbReference type="FunFam" id="3.30.160.60:FF:000018">
    <property type="entry name" value="Krueppel-like factor 15"/>
    <property type="match status" value="1"/>
</dbReference>
<proteinExistence type="predicted"/>
<comment type="caution">
    <text evidence="10">The sequence shown here is derived from an EMBL/GenBank/DDBJ whole genome shotgun (WGS) entry which is preliminary data.</text>
</comment>
<dbReference type="SMART" id="SM00355">
    <property type="entry name" value="ZnF_C2H2"/>
    <property type="match status" value="3"/>
</dbReference>
<name>A0A9P0KZN5_ACAOB</name>
<dbReference type="EMBL" id="CAKOFQ010006969">
    <property type="protein sequence ID" value="CAH1985061.1"/>
    <property type="molecule type" value="Genomic_DNA"/>
</dbReference>
<protein>
    <recommendedName>
        <fullName evidence="9">C2H2-type domain-containing protein</fullName>
    </recommendedName>
</protein>
<evidence type="ECO:0000313" key="10">
    <source>
        <dbReference type="EMBL" id="CAH1985061.1"/>
    </source>
</evidence>
<dbReference type="GO" id="GO:0000981">
    <property type="term" value="F:DNA-binding transcription factor activity, RNA polymerase II-specific"/>
    <property type="evidence" value="ECO:0007669"/>
    <property type="project" value="TreeGrafter"/>
</dbReference>
<evidence type="ECO:0000256" key="7">
    <source>
        <dbReference type="ARBA" id="ARBA00023242"/>
    </source>
</evidence>
<keyword evidence="11" id="KW-1185">Reference proteome</keyword>
<evidence type="ECO:0000256" key="6">
    <source>
        <dbReference type="ARBA" id="ARBA00023163"/>
    </source>
</evidence>
<feature type="domain" description="C2H2-type" evidence="9">
    <location>
        <begin position="172"/>
        <end position="201"/>
    </location>
</feature>
<keyword evidence="2" id="KW-0479">Metal-binding</keyword>
<organism evidence="10 11">
    <name type="scientific">Acanthoscelides obtectus</name>
    <name type="common">Bean weevil</name>
    <name type="synonym">Bruchus obtectus</name>
    <dbReference type="NCBI Taxonomy" id="200917"/>
    <lineage>
        <taxon>Eukaryota</taxon>
        <taxon>Metazoa</taxon>
        <taxon>Ecdysozoa</taxon>
        <taxon>Arthropoda</taxon>
        <taxon>Hexapoda</taxon>
        <taxon>Insecta</taxon>
        <taxon>Pterygota</taxon>
        <taxon>Neoptera</taxon>
        <taxon>Endopterygota</taxon>
        <taxon>Coleoptera</taxon>
        <taxon>Polyphaga</taxon>
        <taxon>Cucujiformia</taxon>
        <taxon>Chrysomeloidea</taxon>
        <taxon>Chrysomelidae</taxon>
        <taxon>Bruchinae</taxon>
        <taxon>Bruchini</taxon>
        <taxon>Acanthoscelides</taxon>
    </lineage>
</organism>
<dbReference type="PANTHER" id="PTHR23235">
    <property type="entry name" value="KRUEPPEL-LIKE TRANSCRIPTION FACTOR"/>
    <property type="match status" value="1"/>
</dbReference>
<dbReference type="FunFam" id="3.30.160.60:FF:001031">
    <property type="entry name" value="zinc finger protein 341 isoform X1"/>
    <property type="match status" value="1"/>
</dbReference>
<evidence type="ECO:0000259" key="9">
    <source>
        <dbReference type="PROSITE" id="PS50157"/>
    </source>
</evidence>
<comment type="subcellular location">
    <subcellularLocation>
        <location evidence="1">Nucleus</location>
    </subcellularLocation>
</comment>